<feature type="region of interest" description="Disordered" evidence="1">
    <location>
        <begin position="396"/>
        <end position="567"/>
    </location>
</feature>
<feature type="compositionally biased region" description="Basic residues" evidence="1">
    <location>
        <begin position="196"/>
        <end position="205"/>
    </location>
</feature>
<feature type="compositionally biased region" description="Gly residues" evidence="1">
    <location>
        <begin position="206"/>
        <end position="217"/>
    </location>
</feature>
<feature type="compositionally biased region" description="Low complexity" evidence="1">
    <location>
        <begin position="473"/>
        <end position="486"/>
    </location>
</feature>
<feature type="compositionally biased region" description="Low complexity" evidence="1">
    <location>
        <begin position="225"/>
        <end position="234"/>
    </location>
</feature>
<feature type="region of interest" description="Disordered" evidence="1">
    <location>
        <begin position="581"/>
        <end position="622"/>
    </location>
</feature>
<comment type="caution">
    <text evidence="3">The sequence shown here is derived from an EMBL/GenBank/DDBJ whole genome shotgun (WGS) entry which is preliminary data.</text>
</comment>
<dbReference type="EMBL" id="JAWDGP010006345">
    <property type="protein sequence ID" value="KAK3742725.1"/>
    <property type="molecule type" value="Genomic_DNA"/>
</dbReference>
<dbReference type="Proteomes" id="UP001283361">
    <property type="component" value="Unassembled WGS sequence"/>
</dbReference>
<feature type="transmembrane region" description="Helical" evidence="2">
    <location>
        <begin position="275"/>
        <end position="297"/>
    </location>
</feature>
<feature type="compositionally biased region" description="Low complexity" evidence="1">
    <location>
        <begin position="163"/>
        <end position="172"/>
    </location>
</feature>
<feature type="compositionally biased region" description="Low complexity" evidence="1">
    <location>
        <begin position="533"/>
        <end position="562"/>
    </location>
</feature>
<name>A0AAE0YE45_9GAST</name>
<feature type="compositionally biased region" description="Low complexity" evidence="1">
    <location>
        <begin position="242"/>
        <end position="257"/>
    </location>
</feature>
<keyword evidence="4" id="KW-1185">Reference proteome</keyword>
<feature type="compositionally biased region" description="Polar residues" evidence="1">
    <location>
        <begin position="137"/>
        <end position="149"/>
    </location>
</feature>
<organism evidence="3 4">
    <name type="scientific">Elysia crispata</name>
    <name type="common">lettuce slug</name>
    <dbReference type="NCBI Taxonomy" id="231223"/>
    <lineage>
        <taxon>Eukaryota</taxon>
        <taxon>Metazoa</taxon>
        <taxon>Spiralia</taxon>
        <taxon>Lophotrochozoa</taxon>
        <taxon>Mollusca</taxon>
        <taxon>Gastropoda</taxon>
        <taxon>Heterobranchia</taxon>
        <taxon>Euthyneura</taxon>
        <taxon>Panpulmonata</taxon>
        <taxon>Sacoglossa</taxon>
        <taxon>Placobranchoidea</taxon>
        <taxon>Plakobranchidae</taxon>
        <taxon>Elysia</taxon>
    </lineage>
</organism>
<evidence type="ECO:0000256" key="1">
    <source>
        <dbReference type="SAM" id="MobiDB-lite"/>
    </source>
</evidence>
<feature type="compositionally biased region" description="Polar residues" evidence="1">
    <location>
        <begin position="22"/>
        <end position="40"/>
    </location>
</feature>
<feature type="compositionally biased region" description="Polar residues" evidence="1">
    <location>
        <begin position="51"/>
        <end position="67"/>
    </location>
</feature>
<gene>
    <name evidence="3" type="ORF">RRG08_025667</name>
</gene>
<keyword evidence="2" id="KW-1133">Transmembrane helix</keyword>
<dbReference type="AlphaFoldDB" id="A0AAE0YE45"/>
<proteinExistence type="predicted"/>
<feature type="region of interest" description="Disordered" evidence="1">
    <location>
        <begin position="1"/>
        <end position="257"/>
    </location>
</feature>
<feature type="region of interest" description="Disordered" evidence="1">
    <location>
        <begin position="677"/>
        <end position="712"/>
    </location>
</feature>
<keyword evidence="2" id="KW-0472">Membrane</keyword>
<feature type="compositionally biased region" description="Polar residues" evidence="1">
    <location>
        <begin position="581"/>
        <end position="617"/>
    </location>
</feature>
<feature type="compositionally biased region" description="Low complexity" evidence="1">
    <location>
        <begin position="120"/>
        <end position="136"/>
    </location>
</feature>
<accession>A0AAE0YE45</accession>
<keyword evidence="2" id="KW-0812">Transmembrane</keyword>
<reference evidence="3" key="1">
    <citation type="journal article" date="2023" name="G3 (Bethesda)">
        <title>A reference genome for the long-term kleptoplast-retaining sea slug Elysia crispata morphotype clarki.</title>
        <authorList>
            <person name="Eastman K.E."/>
            <person name="Pendleton A.L."/>
            <person name="Shaikh M.A."/>
            <person name="Suttiyut T."/>
            <person name="Ogas R."/>
            <person name="Tomko P."/>
            <person name="Gavelis G."/>
            <person name="Widhalm J.R."/>
            <person name="Wisecaver J.H."/>
        </authorList>
    </citation>
    <scope>NUCLEOTIDE SEQUENCE</scope>
    <source>
        <strain evidence="3">ECLA1</strain>
    </source>
</reference>
<feature type="compositionally biased region" description="Polar residues" evidence="1">
    <location>
        <begin position="513"/>
        <end position="529"/>
    </location>
</feature>
<sequence>MDLPSPSPRGVLQVQPVPAPTQRATLVTSPSATSTETSGSRGLLPALEQLQRISQGGHQRNASSGSGNILPPLSSRGAFPVDEAGVAPGPSAPPHHHLYHRLTGLPQPATALTSRPPVHPSATVSTSVSSISQPHQQAPSLPTYRQANSLPGDRGDGRPPSSPSGILPGSPSMDPSLPDLLHSHMVPPQVPPARPNQHRHQRRSVGGRGPSGDGGNGARRHQRRSQQQQVPAGSRQRRRSRTTSGGSTTTATAGDSGMCKEPCVRCVATITSFRWVLVMLSVLGVFCVIAGVVLAALRAAGNSFLFLAIMFIGLGILLVIVVVVGWKCTPRGHEPLHALFGIGNFRHGRSGQPRERRRRRHRNRDGNWYGGVLYPEFQYRRPPPSYAASMQDYQNQQLQHGGGDADTRSGQSASIFPYGGAENSSLPNSPPPSYRSRASTAHSGIHIAFPAASSSGNAGGGDNQGRDLPASRPPTYRSRAPSRRPSLPMNETSGDFADGDVDFGGEASAVGPASSNLPERTDTSLQNRQVGDAATVASSQTTVSATSPTSQSATASPSSSSSPHSVGSVTLQVYTLPTVRADNQNPSLSSTQFQGPSSNTVPNSGARTFSTTPGNTMTALSSTSATAAASSLPSSSVHSSAGIAHMPSMPPARLPSLHQRMESGDRRMLEDALQSLEEHFDNDEVADRQDGIVNPAASFDPEEPSEHFSTHL</sequence>
<feature type="transmembrane region" description="Helical" evidence="2">
    <location>
        <begin position="304"/>
        <end position="326"/>
    </location>
</feature>
<evidence type="ECO:0000256" key="2">
    <source>
        <dbReference type="SAM" id="Phobius"/>
    </source>
</evidence>
<evidence type="ECO:0008006" key="5">
    <source>
        <dbReference type="Google" id="ProtNLM"/>
    </source>
</evidence>
<evidence type="ECO:0000313" key="3">
    <source>
        <dbReference type="EMBL" id="KAK3742725.1"/>
    </source>
</evidence>
<protein>
    <recommendedName>
        <fullName evidence="5">Transmembrane protein</fullName>
    </recommendedName>
</protein>
<evidence type="ECO:0000313" key="4">
    <source>
        <dbReference type="Proteomes" id="UP001283361"/>
    </source>
</evidence>